<name>A0A165E7I3_9BASI</name>
<dbReference type="InterPro" id="IPR050585">
    <property type="entry name" value="Xaa-Pro_dipeptidyl-ppase/CocE"/>
</dbReference>
<dbReference type="PANTHER" id="PTHR43056:SF5">
    <property type="entry name" value="PEPTIDASE S9 PROLYL OLIGOPEPTIDASE CATALYTIC DOMAIN-CONTAINING PROTEIN"/>
    <property type="match status" value="1"/>
</dbReference>
<dbReference type="SUPFAM" id="SSF69322">
    <property type="entry name" value="Tricorn protease domain 2"/>
    <property type="match status" value="1"/>
</dbReference>
<feature type="domain" description="Peptidase S9 prolyl oligopeptidase catalytic" evidence="1">
    <location>
        <begin position="437"/>
        <end position="644"/>
    </location>
</feature>
<dbReference type="InterPro" id="IPR011042">
    <property type="entry name" value="6-blade_b-propeller_TolB-like"/>
</dbReference>
<dbReference type="GO" id="GO:0006508">
    <property type="term" value="P:proteolysis"/>
    <property type="evidence" value="ECO:0007669"/>
    <property type="project" value="InterPro"/>
</dbReference>
<evidence type="ECO:0000313" key="3">
    <source>
        <dbReference type="Proteomes" id="UP000076842"/>
    </source>
</evidence>
<evidence type="ECO:0000259" key="1">
    <source>
        <dbReference type="Pfam" id="PF00326"/>
    </source>
</evidence>
<dbReference type="InParanoid" id="A0A165E7I3"/>
<gene>
    <name evidence="2" type="ORF">CALCODRAFT_500098</name>
</gene>
<sequence>MPPTVAPYGSWKSPLTVEAITSSATSLVALAADPSTHAIYALESRPAEGGRSVLVQRSLADPAKVKDVFGSGWNARTGVHEYGGGAVWAEGGVVYFSDYGSGRVYTVKDGQLEAFTPENKDLRFADFRPHPKDPSILASVMEDHAHPAPADVVNSIVLLRRGEPPQPVVTGADFYSSPRWSPDGKWLTWFQWVHPNMPWDGGLLQLAPVTASPSGISVGPPKTIAGKEGEISVAEPVWLSPTRLLFQSDVSGFWNPWLYDVTTGHAGPVLPQPISEECATPHWTFGNSSLAVLGPETALVISVDQGIDRLNLLTLGSSPTFKRLDVPFVAMAQLWSLSDTKAVMLGATDTTPLSLILLTLKGDSVTYETLSKPANLDLSPELFSAAQPRTLTTPDGPVHVLYYPPKNPEYVAPEGEKPPALVSVHGGPTGAAHAGLSLGVQFFTTRGYAWIDVQYGGSTGYGKAYRDLLNGEWGIVDVRDSAACVAALGEAGLIDTQRVGIRGRSSGGFTVLAALCDYPDVYTAGVSLFGISDLKALATDTHKFESRYGDKLLGGTVDEIPEVLRDRSPIYKAEKIKAPLLLLQGSIDPVVPPNQAELILQKIQERGGKVDMVVYEGEGHGWRKAETMKDAAEKELAWYEEVWGLKQ</sequence>
<dbReference type="Proteomes" id="UP000076842">
    <property type="component" value="Unassembled WGS sequence"/>
</dbReference>
<dbReference type="PANTHER" id="PTHR43056">
    <property type="entry name" value="PEPTIDASE S9 PROLYL OLIGOPEPTIDASE"/>
    <property type="match status" value="1"/>
</dbReference>
<dbReference type="GO" id="GO:0008236">
    <property type="term" value="F:serine-type peptidase activity"/>
    <property type="evidence" value="ECO:0007669"/>
    <property type="project" value="InterPro"/>
</dbReference>
<accession>A0A165E7I3</accession>
<dbReference type="Gene3D" id="3.40.50.1820">
    <property type="entry name" value="alpha/beta hydrolase"/>
    <property type="match status" value="1"/>
</dbReference>
<protein>
    <submittedName>
        <fullName evidence="2">Alpha/beta-hydrolase</fullName>
    </submittedName>
</protein>
<dbReference type="AlphaFoldDB" id="A0A165E7I3"/>
<evidence type="ECO:0000313" key="2">
    <source>
        <dbReference type="EMBL" id="KZT54265.1"/>
    </source>
</evidence>
<dbReference type="InterPro" id="IPR001375">
    <property type="entry name" value="Peptidase_S9_cat"/>
</dbReference>
<reference evidence="2 3" key="1">
    <citation type="journal article" date="2016" name="Mol. Biol. Evol.">
        <title>Comparative Genomics of Early-Diverging Mushroom-Forming Fungi Provides Insights into the Origins of Lignocellulose Decay Capabilities.</title>
        <authorList>
            <person name="Nagy L.G."/>
            <person name="Riley R."/>
            <person name="Tritt A."/>
            <person name="Adam C."/>
            <person name="Daum C."/>
            <person name="Floudas D."/>
            <person name="Sun H."/>
            <person name="Yadav J.S."/>
            <person name="Pangilinan J."/>
            <person name="Larsson K.H."/>
            <person name="Matsuura K."/>
            <person name="Barry K."/>
            <person name="Labutti K."/>
            <person name="Kuo R."/>
            <person name="Ohm R.A."/>
            <person name="Bhattacharya S.S."/>
            <person name="Shirouzu T."/>
            <person name="Yoshinaga Y."/>
            <person name="Martin F.M."/>
            <person name="Grigoriev I.V."/>
            <person name="Hibbett D.S."/>
        </authorList>
    </citation>
    <scope>NUCLEOTIDE SEQUENCE [LARGE SCALE GENOMIC DNA]</scope>
    <source>
        <strain evidence="2 3">HHB12733</strain>
    </source>
</reference>
<dbReference type="Pfam" id="PF00326">
    <property type="entry name" value="Peptidase_S9"/>
    <property type="match status" value="1"/>
</dbReference>
<dbReference type="EMBL" id="KV424018">
    <property type="protein sequence ID" value="KZT54265.1"/>
    <property type="molecule type" value="Genomic_DNA"/>
</dbReference>
<dbReference type="InterPro" id="IPR029058">
    <property type="entry name" value="AB_hydrolase_fold"/>
</dbReference>
<dbReference type="OrthoDB" id="43744at2759"/>
<organism evidence="2 3">
    <name type="scientific">Calocera cornea HHB12733</name>
    <dbReference type="NCBI Taxonomy" id="1353952"/>
    <lineage>
        <taxon>Eukaryota</taxon>
        <taxon>Fungi</taxon>
        <taxon>Dikarya</taxon>
        <taxon>Basidiomycota</taxon>
        <taxon>Agaricomycotina</taxon>
        <taxon>Dacrymycetes</taxon>
        <taxon>Dacrymycetales</taxon>
        <taxon>Dacrymycetaceae</taxon>
        <taxon>Calocera</taxon>
    </lineage>
</organism>
<keyword evidence="3" id="KW-1185">Reference proteome</keyword>
<dbReference type="STRING" id="1353952.A0A165E7I3"/>
<proteinExistence type="predicted"/>
<keyword evidence="2" id="KW-0378">Hydrolase</keyword>
<dbReference type="SUPFAM" id="SSF53474">
    <property type="entry name" value="alpha/beta-Hydrolases"/>
    <property type="match status" value="1"/>
</dbReference>
<dbReference type="Gene3D" id="2.120.10.30">
    <property type="entry name" value="TolB, C-terminal domain"/>
    <property type="match status" value="1"/>
</dbReference>